<dbReference type="InterPro" id="IPR035669">
    <property type="entry name" value="SGNH_plant_lipase-like"/>
</dbReference>
<keyword evidence="7" id="KW-1185">Reference proteome</keyword>
<dbReference type="PANTHER" id="PTHR22835">
    <property type="entry name" value="ZINC FINGER FYVE DOMAIN CONTAINING PROTEIN"/>
    <property type="match status" value="1"/>
</dbReference>
<dbReference type="Proteomes" id="UP000516437">
    <property type="component" value="Unassembled WGS sequence"/>
</dbReference>
<keyword evidence="4" id="KW-0325">Glycoprotein</keyword>
<dbReference type="EMBL" id="RXIC02000225">
    <property type="protein sequence ID" value="KAB1200107.1"/>
    <property type="molecule type" value="Genomic_DNA"/>
</dbReference>
<dbReference type="Pfam" id="PF00657">
    <property type="entry name" value="Lipase_GDSL"/>
    <property type="match status" value="1"/>
</dbReference>
<reference evidence="6 7" key="1">
    <citation type="journal article" date="2019" name="Plant Biotechnol. J.">
        <title>The red bayberry genome and genetic basis of sex determination.</title>
        <authorList>
            <person name="Jia H.M."/>
            <person name="Jia H.J."/>
            <person name="Cai Q.L."/>
            <person name="Wang Y."/>
            <person name="Zhao H.B."/>
            <person name="Yang W.F."/>
            <person name="Wang G.Y."/>
            <person name="Li Y.H."/>
            <person name="Zhan D.L."/>
            <person name="Shen Y.T."/>
            <person name="Niu Q.F."/>
            <person name="Chang L."/>
            <person name="Qiu J."/>
            <person name="Zhao L."/>
            <person name="Xie H.B."/>
            <person name="Fu W.Y."/>
            <person name="Jin J."/>
            <person name="Li X.W."/>
            <person name="Jiao Y."/>
            <person name="Zhou C.C."/>
            <person name="Tu T."/>
            <person name="Chai C.Y."/>
            <person name="Gao J.L."/>
            <person name="Fan L.J."/>
            <person name="van de Weg E."/>
            <person name="Wang J.Y."/>
            <person name="Gao Z.S."/>
        </authorList>
    </citation>
    <scope>NUCLEOTIDE SEQUENCE [LARGE SCALE GENOMIC DNA]</scope>
    <source>
        <tissue evidence="6">Leaves</tissue>
    </source>
</reference>
<evidence type="ECO:0000313" key="7">
    <source>
        <dbReference type="Proteomes" id="UP000516437"/>
    </source>
</evidence>
<dbReference type="CDD" id="cd01837">
    <property type="entry name" value="SGNH_plant_lipase_like"/>
    <property type="match status" value="1"/>
</dbReference>
<organism evidence="6 7">
    <name type="scientific">Morella rubra</name>
    <name type="common">Chinese bayberry</name>
    <dbReference type="NCBI Taxonomy" id="262757"/>
    <lineage>
        <taxon>Eukaryota</taxon>
        <taxon>Viridiplantae</taxon>
        <taxon>Streptophyta</taxon>
        <taxon>Embryophyta</taxon>
        <taxon>Tracheophyta</taxon>
        <taxon>Spermatophyta</taxon>
        <taxon>Magnoliopsida</taxon>
        <taxon>eudicotyledons</taxon>
        <taxon>Gunneridae</taxon>
        <taxon>Pentapetalae</taxon>
        <taxon>rosids</taxon>
        <taxon>fabids</taxon>
        <taxon>Fagales</taxon>
        <taxon>Myricaceae</taxon>
        <taxon>Morella</taxon>
    </lineage>
</organism>
<evidence type="ECO:0000256" key="5">
    <source>
        <dbReference type="SAM" id="Phobius"/>
    </source>
</evidence>
<evidence type="ECO:0000256" key="3">
    <source>
        <dbReference type="ARBA" id="ARBA00022801"/>
    </source>
</evidence>
<proteinExistence type="inferred from homology"/>
<evidence type="ECO:0000256" key="2">
    <source>
        <dbReference type="ARBA" id="ARBA00022729"/>
    </source>
</evidence>
<keyword evidence="2" id="KW-0732">Signal</keyword>
<accession>A0A6A1UJY3</accession>
<dbReference type="Gene3D" id="3.40.50.1110">
    <property type="entry name" value="SGNH hydrolase"/>
    <property type="match status" value="1"/>
</dbReference>
<feature type="transmembrane region" description="Helical" evidence="5">
    <location>
        <begin position="7"/>
        <end position="30"/>
    </location>
</feature>
<dbReference type="InterPro" id="IPR036514">
    <property type="entry name" value="SGNH_hydro_sf"/>
</dbReference>
<keyword evidence="5" id="KW-1133">Transmembrane helix</keyword>
<protein>
    <submittedName>
        <fullName evidence="6">GDSL esterase/lipase LIP-4</fullName>
    </submittedName>
</protein>
<comment type="caution">
    <text evidence="6">The sequence shown here is derived from an EMBL/GenBank/DDBJ whole genome shotgun (WGS) entry which is preliminary data.</text>
</comment>
<dbReference type="InterPro" id="IPR001087">
    <property type="entry name" value="GDSL"/>
</dbReference>
<dbReference type="PANTHER" id="PTHR22835:SF158">
    <property type="entry name" value="GDSL ESTERASE_LIPASE LIP-4-LIKE ISOFORM X1"/>
    <property type="match status" value="1"/>
</dbReference>
<keyword evidence="3" id="KW-0378">Hydrolase</keyword>
<keyword evidence="5" id="KW-0472">Membrane</keyword>
<name>A0A6A1UJY3_9ROSI</name>
<evidence type="ECO:0000313" key="6">
    <source>
        <dbReference type="EMBL" id="KAB1200107.1"/>
    </source>
</evidence>
<evidence type="ECO:0000256" key="1">
    <source>
        <dbReference type="ARBA" id="ARBA00008668"/>
    </source>
</evidence>
<comment type="similarity">
    <text evidence="1">Belongs to the 'GDSL' lipolytic enzyme family.</text>
</comment>
<dbReference type="SUPFAM" id="SSF52266">
    <property type="entry name" value="SGNH hydrolase"/>
    <property type="match status" value="1"/>
</dbReference>
<sequence length="376" mass="42064">MVAKGRSLTILPTQIVSIAYLFLSLIPLLVDSQCTQNPIIFNFGDSNSDTGGFAAALGHSFGPPNGRLYFHHPSGRLCDGRLILDFLCESLGIENWTPYLESLRPNFTYEANFAISGSSALPGLVPFSLSVQVLQFLRFRTRSLELISKGYQGFVNEEEFKRAVYTIDMGQNDIASSFFYFPYAKVIGRIPSFITEIENAIWLSLISEIYQHGGRNLWVHNTEPLGCFPQQLATTGTYATDFDQCGCLESLNNAAKAFNKQLQALCDELRSDQMMNAMIVYVDIYTIKYDLIANSDEYGFENPLMAYCGYGGPPYNYNPNVTCGQTRFNVCIEELSYVSWDGVRYTEAGNAIFASKILSTHYYSTPQIGFGYFCNA</sequence>
<dbReference type="GO" id="GO:0016788">
    <property type="term" value="F:hydrolase activity, acting on ester bonds"/>
    <property type="evidence" value="ECO:0007669"/>
    <property type="project" value="InterPro"/>
</dbReference>
<evidence type="ECO:0000256" key="4">
    <source>
        <dbReference type="ARBA" id="ARBA00023180"/>
    </source>
</evidence>
<gene>
    <name evidence="6" type="ORF">CJ030_MR0G008035</name>
</gene>
<dbReference type="OrthoDB" id="655468at2759"/>
<dbReference type="AlphaFoldDB" id="A0A6A1UJY3"/>
<keyword evidence="5" id="KW-0812">Transmembrane</keyword>